<reference evidence="10 11" key="1">
    <citation type="submission" date="2018-11" db="EMBL/GenBank/DDBJ databases">
        <title>Genome sequencing of Paenibacillus sp. KCOM 3021 (= ChDC PVNT-B20).</title>
        <authorList>
            <person name="Kook J.-K."/>
            <person name="Park S.-N."/>
            <person name="Lim Y.K."/>
        </authorList>
    </citation>
    <scope>NUCLEOTIDE SEQUENCE [LARGE SCALE GENOMIC DNA]</scope>
    <source>
        <strain evidence="10 11">KCOM 3021</strain>
    </source>
</reference>
<dbReference type="Pfam" id="PF05504">
    <property type="entry name" value="Spore_GerAC"/>
    <property type="match status" value="1"/>
</dbReference>
<evidence type="ECO:0000256" key="5">
    <source>
        <dbReference type="ARBA" id="ARBA00023136"/>
    </source>
</evidence>
<proteinExistence type="inferred from homology"/>
<dbReference type="PANTHER" id="PTHR35789">
    <property type="entry name" value="SPORE GERMINATION PROTEIN B3"/>
    <property type="match status" value="1"/>
</dbReference>
<evidence type="ECO:0000259" key="8">
    <source>
        <dbReference type="Pfam" id="PF05504"/>
    </source>
</evidence>
<dbReference type="AlphaFoldDB" id="A0A3P3TZ30"/>
<keyword evidence="4" id="KW-0732">Signal</keyword>
<dbReference type="Gene3D" id="3.30.300.210">
    <property type="entry name" value="Nutrient germinant receptor protein C, domain 3"/>
    <property type="match status" value="1"/>
</dbReference>
<evidence type="ECO:0000256" key="4">
    <source>
        <dbReference type="ARBA" id="ARBA00022729"/>
    </source>
</evidence>
<keyword evidence="5" id="KW-0472">Membrane</keyword>
<dbReference type="EMBL" id="RRCN01000001">
    <property type="protein sequence ID" value="RRJ62956.1"/>
    <property type="molecule type" value="Genomic_DNA"/>
</dbReference>
<keyword evidence="3" id="KW-0309">Germination</keyword>
<evidence type="ECO:0000256" key="1">
    <source>
        <dbReference type="ARBA" id="ARBA00004635"/>
    </source>
</evidence>
<dbReference type="PANTHER" id="PTHR35789:SF1">
    <property type="entry name" value="SPORE GERMINATION PROTEIN B3"/>
    <property type="match status" value="1"/>
</dbReference>
<dbReference type="InterPro" id="IPR008844">
    <property type="entry name" value="Spore_GerAC-like"/>
</dbReference>
<keyword evidence="6" id="KW-0564">Palmitate</keyword>
<feature type="domain" description="Spore germination GerAC-like C-terminal" evidence="8">
    <location>
        <begin position="226"/>
        <end position="383"/>
    </location>
</feature>
<sequence length="392" mass="44828">MPAPIPFCLLASSSWDGSRFAGNGGSDMPAARNKWFLLLWMLLVLGGCSFVDKTNTIEEISPVVLLYLDEGNDGSVKLSTIIPPLKKEKKSVITTSSNTLIEGRYLRNLKYYRETKEGQIRMIFFSEAMANRGLTSLLDTLLRDPEISSHVFLSVVSGDMIGYLNRQMQSGQEEIDLYLYKMFAHYEKQGQLTTSNVHEFLARVYNPYADPVLPYYAVANNELRYSGTALFRGDKMVGKIPLSDDVFFQMLREKRGVQKTVPLPAADVVLGSIKTERQIHFTDSFRNVHIDVMLKGRVEEVPAGQKTDSPRELQEFERKLERRIQEKLEKIIDRTQALSVDPFGLGMHTVGWKERPFTREQWNQRWPDMDVTIHVSLKLEHTGMLDSHADRR</sequence>
<evidence type="ECO:0000256" key="3">
    <source>
        <dbReference type="ARBA" id="ARBA00022544"/>
    </source>
</evidence>
<protein>
    <submittedName>
        <fullName evidence="10">Ger(X)C family spore germination protein</fullName>
    </submittedName>
</protein>
<dbReference type="GO" id="GO:0009847">
    <property type="term" value="P:spore germination"/>
    <property type="evidence" value="ECO:0007669"/>
    <property type="project" value="InterPro"/>
</dbReference>
<comment type="subcellular location">
    <subcellularLocation>
        <location evidence="1">Membrane</location>
        <topology evidence="1">Lipid-anchor</topology>
    </subcellularLocation>
</comment>
<comment type="caution">
    <text evidence="10">The sequence shown here is derived from an EMBL/GenBank/DDBJ whole genome shotgun (WGS) entry which is preliminary data.</text>
</comment>
<dbReference type="OrthoDB" id="2986797at2"/>
<evidence type="ECO:0000256" key="7">
    <source>
        <dbReference type="ARBA" id="ARBA00023288"/>
    </source>
</evidence>
<evidence type="ECO:0000256" key="6">
    <source>
        <dbReference type="ARBA" id="ARBA00023139"/>
    </source>
</evidence>
<evidence type="ECO:0000256" key="2">
    <source>
        <dbReference type="ARBA" id="ARBA00007886"/>
    </source>
</evidence>
<evidence type="ECO:0000259" key="9">
    <source>
        <dbReference type="Pfam" id="PF25198"/>
    </source>
</evidence>
<dbReference type="InterPro" id="IPR046953">
    <property type="entry name" value="Spore_GerAC-like_C"/>
</dbReference>
<accession>A0A3P3TZ30</accession>
<evidence type="ECO:0000313" key="10">
    <source>
        <dbReference type="EMBL" id="RRJ62956.1"/>
    </source>
</evidence>
<feature type="domain" description="Spore germination protein N-terminal" evidence="9">
    <location>
        <begin position="55"/>
        <end position="216"/>
    </location>
</feature>
<keyword evidence="7" id="KW-0449">Lipoprotein</keyword>
<gene>
    <name evidence="10" type="ORF">EHV15_08490</name>
</gene>
<comment type="similarity">
    <text evidence="2">Belongs to the GerABKC lipoprotein family.</text>
</comment>
<dbReference type="Pfam" id="PF25198">
    <property type="entry name" value="Spore_GerAC_N"/>
    <property type="match status" value="1"/>
</dbReference>
<evidence type="ECO:0000313" key="11">
    <source>
        <dbReference type="Proteomes" id="UP000267017"/>
    </source>
</evidence>
<organism evidence="10 11">
    <name type="scientific">Paenibacillus oralis</name>
    <dbReference type="NCBI Taxonomy" id="2490856"/>
    <lineage>
        <taxon>Bacteria</taxon>
        <taxon>Bacillati</taxon>
        <taxon>Bacillota</taxon>
        <taxon>Bacilli</taxon>
        <taxon>Bacillales</taxon>
        <taxon>Paenibacillaceae</taxon>
        <taxon>Paenibacillus</taxon>
    </lineage>
</organism>
<dbReference type="InterPro" id="IPR057336">
    <property type="entry name" value="GerAC_N"/>
</dbReference>
<dbReference type="GO" id="GO:0016020">
    <property type="term" value="C:membrane"/>
    <property type="evidence" value="ECO:0007669"/>
    <property type="project" value="UniProtKB-SubCell"/>
</dbReference>
<name>A0A3P3TZ30_9BACL</name>
<dbReference type="InterPro" id="IPR038501">
    <property type="entry name" value="Spore_GerAC_C_sf"/>
</dbReference>
<dbReference type="NCBIfam" id="TIGR02887">
    <property type="entry name" value="spore_ger_x_C"/>
    <property type="match status" value="1"/>
</dbReference>
<dbReference type="Proteomes" id="UP000267017">
    <property type="component" value="Unassembled WGS sequence"/>
</dbReference>
<keyword evidence="11" id="KW-1185">Reference proteome</keyword>